<feature type="region of interest" description="Disordered" evidence="2">
    <location>
        <begin position="462"/>
        <end position="486"/>
    </location>
</feature>
<dbReference type="EMBL" id="CP081869">
    <property type="protein sequence ID" value="QZO01255.1"/>
    <property type="molecule type" value="Genomic_DNA"/>
</dbReference>
<dbReference type="Gene3D" id="3.30.420.240">
    <property type="match status" value="1"/>
</dbReference>
<dbReference type="Gene3D" id="3.40.50.300">
    <property type="entry name" value="P-loop containing nucleotide triphosphate hydrolases"/>
    <property type="match status" value="1"/>
</dbReference>
<reference evidence="4" key="1">
    <citation type="submission" date="2021-08" db="EMBL/GenBank/DDBJ databases">
        <authorList>
            <person name="Zhang H."/>
            <person name="Xu M."/>
            <person name="Yu Z."/>
            <person name="Yang L."/>
            <person name="Cai Y."/>
        </authorList>
    </citation>
    <scope>NUCLEOTIDE SEQUENCE</scope>
    <source>
        <strain evidence="4">CHL1</strain>
    </source>
</reference>
<evidence type="ECO:0000313" key="5">
    <source>
        <dbReference type="Proteomes" id="UP000825701"/>
    </source>
</evidence>
<dbReference type="KEGG" id="cmet:K6K41_06940"/>
<sequence>MSDPRLRAVFRKDLKVFVEKCFTTLEPGAYQPNWHIQHICWQLERVARGDVRRLIINVPPRSMKSITVSVAFSAWLMGRDPTKKIIAVSYAEELARKLASDAKTVMQTNWFGTTFPRFGFAGRPRTLKLETTLKGHRLARGMCGSILGEGADLILVDDPIKATDALSEASRRSVNEAFDNTLRTRLNNKVEGAIVIIMQRLHEDDLVGHVLKSEDWEVVAIPAIAPEDQTYQLSDDPGDVYVRKANEVLHPEREPLEELETLRRAQGSLTFSSQYQQQPLPLEGNIVKREWMRSYVEAPEEFDLVIASWDTASTLSETADWSVGTVWGAKGLDFYLLDCLRVRSEVPELRRQIVALAERWDVDQTVVEEGDMGRAIVQDLRRTRHRNFIMQKVRIEKQARFLAQSARFESGQVHVPVKAPWYADWLNELLAFPNGKHDDQVDSTSQALAYLTDRTKTLNPVHKLENGRQRPSPPRPKGRCFRSLRA</sequence>
<organism evidence="4 5">
    <name type="scientific">Chenggangzhangella methanolivorans</name>
    <dbReference type="NCBI Taxonomy" id="1437009"/>
    <lineage>
        <taxon>Bacteria</taxon>
        <taxon>Pseudomonadati</taxon>
        <taxon>Pseudomonadota</taxon>
        <taxon>Alphaproteobacteria</taxon>
        <taxon>Hyphomicrobiales</taxon>
        <taxon>Methylopilaceae</taxon>
        <taxon>Chenggangzhangella</taxon>
    </lineage>
</organism>
<dbReference type="AlphaFoldDB" id="A0A9E6RBD8"/>
<evidence type="ECO:0000313" key="4">
    <source>
        <dbReference type="EMBL" id="QZO01255.1"/>
    </source>
</evidence>
<dbReference type="InterPro" id="IPR006517">
    <property type="entry name" value="Phage_terminase_lsu-like_C"/>
</dbReference>
<name>A0A9E6RBD8_9HYPH</name>
<feature type="compositionally biased region" description="Basic residues" evidence="2">
    <location>
        <begin position="476"/>
        <end position="486"/>
    </location>
</feature>
<evidence type="ECO:0000256" key="1">
    <source>
        <dbReference type="ARBA" id="ARBA00022612"/>
    </source>
</evidence>
<dbReference type="Pfam" id="PF17289">
    <property type="entry name" value="Terminase_6C"/>
    <property type="match status" value="1"/>
</dbReference>
<gene>
    <name evidence="4" type="primary">terL</name>
    <name evidence="4" type="ORF">K6K41_06940</name>
</gene>
<protein>
    <submittedName>
        <fullName evidence="4">Phage terminase large subunit</fullName>
    </submittedName>
</protein>
<evidence type="ECO:0000259" key="3">
    <source>
        <dbReference type="Pfam" id="PF17289"/>
    </source>
</evidence>
<feature type="domain" description="Terminase large subunit gp17-like C-terminal" evidence="3">
    <location>
        <begin position="308"/>
        <end position="450"/>
    </location>
</feature>
<dbReference type="RefSeq" id="WP_261404495.1">
    <property type="nucleotide sequence ID" value="NZ_CP081869.1"/>
</dbReference>
<dbReference type="Proteomes" id="UP000825701">
    <property type="component" value="Chromosome"/>
</dbReference>
<dbReference type="InterPro" id="IPR027417">
    <property type="entry name" value="P-loop_NTPase"/>
</dbReference>
<proteinExistence type="predicted"/>
<evidence type="ECO:0000256" key="2">
    <source>
        <dbReference type="SAM" id="MobiDB-lite"/>
    </source>
</evidence>
<dbReference type="NCBIfam" id="TIGR01630">
    <property type="entry name" value="psiM2_ORF9"/>
    <property type="match status" value="1"/>
</dbReference>
<keyword evidence="5" id="KW-1185">Reference proteome</keyword>
<dbReference type="InterPro" id="IPR035421">
    <property type="entry name" value="Terminase_6C"/>
</dbReference>
<accession>A0A9E6RBD8</accession>
<keyword evidence="1" id="KW-1188">Viral release from host cell</keyword>